<organism evidence="12 13">
    <name type="scientific">Verticiella sediminum</name>
    <dbReference type="NCBI Taxonomy" id="1247510"/>
    <lineage>
        <taxon>Bacteria</taxon>
        <taxon>Pseudomonadati</taxon>
        <taxon>Pseudomonadota</taxon>
        <taxon>Betaproteobacteria</taxon>
        <taxon>Burkholderiales</taxon>
        <taxon>Alcaligenaceae</taxon>
        <taxon>Verticiella</taxon>
    </lineage>
</organism>
<dbReference type="EC" id="4.98.1.1" evidence="9 10"/>
<comment type="catalytic activity">
    <reaction evidence="8">
        <text>Fe-coproporphyrin III + 2 H(+) = coproporphyrin III + Fe(2+)</text>
        <dbReference type="Rhea" id="RHEA:49572"/>
        <dbReference type="ChEBI" id="CHEBI:15378"/>
        <dbReference type="ChEBI" id="CHEBI:29033"/>
        <dbReference type="ChEBI" id="CHEBI:68438"/>
        <dbReference type="ChEBI" id="CHEBI:131725"/>
        <dbReference type="EC" id="4.99.1.9"/>
    </reaction>
    <physiologicalReaction direction="right-to-left" evidence="8">
        <dbReference type="Rhea" id="RHEA:49574"/>
    </physiologicalReaction>
</comment>
<dbReference type="InterPro" id="IPR001015">
    <property type="entry name" value="Ferrochelatase"/>
</dbReference>
<dbReference type="PANTHER" id="PTHR11108:SF1">
    <property type="entry name" value="FERROCHELATASE, MITOCHONDRIAL"/>
    <property type="match status" value="1"/>
</dbReference>
<evidence type="ECO:0000256" key="11">
    <source>
        <dbReference type="SAM" id="MobiDB-lite"/>
    </source>
</evidence>
<feature type="region of interest" description="Disordered" evidence="11">
    <location>
        <begin position="345"/>
        <end position="366"/>
    </location>
</feature>
<keyword evidence="4 9" id="KW-0408">Iron</keyword>
<evidence type="ECO:0000256" key="7">
    <source>
        <dbReference type="ARBA" id="ARBA00023244"/>
    </source>
</evidence>
<feature type="binding site" evidence="9">
    <location>
        <position position="213"/>
    </location>
    <ligand>
        <name>Fe(2+)</name>
        <dbReference type="ChEBI" id="CHEBI:29033"/>
    </ligand>
</feature>
<sequence length="366" mass="40149">MRSRFLPEPEVPAHAPLRGVPGIVLVNLGTPSAPEPAAIRRFLREFLSDPRVVELPRWLWWPILNGPVAWLRPRRIQHNYASVWLPGGSPLLVHSLAQRDALQARLRERGVAAEVVLAMRYGEPALAGAIDGLRARGCGRILVLPLYPQYSASTTATVVDAVAAHLARLRNQPETRFVLRYSEDAGYIAALAESVRAHWRSQGRGGHLLMSYHGLPKASVALGDPYHAECEATSRHLARALGLADDAWTMTFQSRFGAAEWLQPYTEPTARALAGQGVRTLDVVCPGFAADCLETLEEVAQGCARTFRDAGGQALRYIPALNAEPAWIDALATLAERNLLGWAPGSSHDVRTSHDPTPEEDRREQD</sequence>
<comment type="similarity">
    <text evidence="1 9 10">Belongs to the ferrochelatase family.</text>
</comment>
<comment type="subcellular location">
    <subcellularLocation>
        <location evidence="9 10">Cytoplasm</location>
    </subcellularLocation>
</comment>
<dbReference type="PANTHER" id="PTHR11108">
    <property type="entry name" value="FERROCHELATASE"/>
    <property type="match status" value="1"/>
</dbReference>
<accession>A0A556AYM0</accession>
<evidence type="ECO:0000256" key="2">
    <source>
        <dbReference type="ARBA" id="ARBA00022490"/>
    </source>
</evidence>
<keyword evidence="13" id="KW-1185">Reference proteome</keyword>
<dbReference type="NCBIfam" id="TIGR00109">
    <property type="entry name" value="hemH"/>
    <property type="match status" value="1"/>
</dbReference>
<dbReference type="AlphaFoldDB" id="A0A556AYM0"/>
<dbReference type="InterPro" id="IPR019772">
    <property type="entry name" value="Ferrochelatase_AS"/>
</dbReference>
<evidence type="ECO:0000256" key="9">
    <source>
        <dbReference type="HAMAP-Rule" id="MF_00323"/>
    </source>
</evidence>
<evidence type="ECO:0000256" key="1">
    <source>
        <dbReference type="ARBA" id="ARBA00007718"/>
    </source>
</evidence>
<dbReference type="FunFam" id="3.40.50.1400:FF:000002">
    <property type="entry name" value="Ferrochelatase"/>
    <property type="match status" value="1"/>
</dbReference>
<dbReference type="RefSeq" id="WP_143946913.1">
    <property type="nucleotide sequence ID" value="NZ_BAABMB010000004.1"/>
</dbReference>
<protein>
    <recommendedName>
        <fullName evidence="9 10">Ferrochelatase</fullName>
        <ecNumber evidence="9 10">4.98.1.1</ecNumber>
    </recommendedName>
    <alternativeName>
        <fullName evidence="9">Heme synthase</fullName>
    </alternativeName>
    <alternativeName>
        <fullName evidence="9">Protoheme ferro-lyase</fullName>
    </alternativeName>
</protein>
<dbReference type="Gene3D" id="3.40.50.1400">
    <property type="match status" value="2"/>
</dbReference>
<dbReference type="Proteomes" id="UP000318405">
    <property type="component" value="Unassembled WGS sequence"/>
</dbReference>
<comment type="pathway">
    <text evidence="9 10">Porphyrin-containing compound metabolism; protoheme biosynthesis; protoheme from protoporphyrin-IX: step 1/1.</text>
</comment>
<dbReference type="GO" id="GO:0004325">
    <property type="term" value="F:ferrochelatase activity"/>
    <property type="evidence" value="ECO:0007669"/>
    <property type="project" value="UniProtKB-UniRule"/>
</dbReference>
<feature type="binding site" evidence="9">
    <location>
        <position position="294"/>
    </location>
    <ligand>
        <name>Fe(2+)</name>
        <dbReference type="ChEBI" id="CHEBI:29033"/>
    </ligand>
</feature>
<dbReference type="PROSITE" id="PS00534">
    <property type="entry name" value="FERROCHELATASE"/>
    <property type="match status" value="1"/>
</dbReference>
<dbReference type="InterPro" id="IPR033644">
    <property type="entry name" value="Ferrochelatase_C"/>
</dbReference>
<evidence type="ECO:0000256" key="5">
    <source>
        <dbReference type="ARBA" id="ARBA00023133"/>
    </source>
</evidence>
<dbReference type="UniPathway" id="UPA00252">
    <property type="reaction ID" value="UER00325"/>
</dbReference>
<dbReference type="Pfam" id="PF00762">
    <property type="entry name" value="Ferrochelatase"/>
    <property type="match status" value="1"/>
</dbReference>
<name>A0A556AYM0_9BURK</name>
<evidence type="ECO:0000256" key="6">
    <source>
        <dbReference type="ARBA" id="ARBA00023239"/>
    </source>
</evidence>
<keyword evidence="5 9" id="KW-0350">Heme biosynthesis</keyword>
<dbReference type="GO" id="GO:0046872">
    <property type="term" value="F:metal ion binding"/>
    <property type="evidence" value="ECO:0007669"/>
    <property type="project" value="UniProtKB-KW"/>
</dbReference>
<dbReference type="GO" id="GO:0006783">
    <property type="term" value="P:heme biosynthetic process"/>
    <property type="evidence" value="ECO:0007669"/>
    <property type="project" value="UniProtKB-UniRule"/>
</dbReference>
<dbReference type="EMBL" id="VLTJ01000007">
    <property type="protein sequence ID" value="TSH98031.1"/>
    <property type="molecule type" value="Genomic_DNA"/>
</dbReference>
<proteinExistence type="inferred from homology"/>
<feature type="compositionally biased region" description="Basic and acidic residues" evidence="11">
    <location>
        <begin position="348"/>
        <end position="366"/>
    </location>
</feature>
<evidence type="ECO:0000313" key="13">
    <source>
        <dbReference type="Proteomes" id="UP000318405"/>
    </source>
</evidence>
<comment type="caution">
    <text evidence="12">The sequence shown here is derived from an EMBL/GenBank/DDBJ whole genome shotgun (WGS) entry which is preliminary data.</text>
</comment>
<comment type="catalytic activity">
    <reaction evidence="9 10">
        <text>heme b + 2 H(+) = protoporphyrin IX + Fe(2+)</text>
        <dbReference type="Rhea" id="RHEA:22584"/>
        <dbReference type="ChEBI" id="CHEBI:15378"/>
        <dbReference type="ChEBI" id="CHEBI:29033"/>
        <dbReference type="ChEBI" id="CHEBI:57306"/>
        <dbReference type="ChEBI" id="CHEBI:60344"/>
        <dbReference type="EC" id="4.98.1.1"/>
    </reaction>
</comment>
<evidence type="ECO:0000256" key="8">
    <source>
        <dbReference type="ARBA" id="ARBA00024536"/>
    </source>
</evidence>
<keyword evidence="3 9" id="KW-0479">Metal-binding</keyword>
<dbReference type="HAMAP" id="MF_00323">
    <property type="entry name" value="Ferrochelatase"/>
    <property type="match status" value="1"/>
</dbReference>
<keyword evidence="2 9" id="KW-0963">Cytoplasm</keyword>
<dbReference type="CDD" id="cd03411">
    <property type="entry name" value="Ferrochelatase_N"/>
    <property type="match status" value="1"/>
</dbReference>
<comment type="function">
    <text evidence="9 10">Catalyzes the ferrous insertion into protoporphyrin IX.</text>
</comment>
<keyword evidence="7 9" id="KW-0627">Porphyrin biosynthesis</keyword>
<evidence type="ECO:0000256" key="10">
    <source>
        <dbReference type="RuleBase" id="RU000607"/>
    </source>
</evidence>
<dbReference type="OrthoDB" id="9809741at2"/>
<dbReference type="InterPro" id="IPR033659">
    <property type="entry name" value="Ferrochelatase_N"/>
</dbReference>
<reference evidence="12 13" key="1">
    <citation type="submission" date="2019-07" db="EMBL/GenBank/DDBJ databases">
        <title>Qingshengfaniella alkalisoli gen. nov., sp. nov., isolated from saline soil.</title>
        <authorList>
            <person name="Xu L."/>
            <person name="Huang X.-X."/>
            <person name="Sun J.-Q."/>
        </authorList>
    </citation>
    <scope>NUCLEOTIDE SEQUENCE [LARGE SCALE GENOMIC DNA]</scope>
    <source>
        <strain evidence="12 13">DSM 27279</strain>
    </source>
</reference>
<keyword evidence="6 9" id="KW-0456">Lyase</keyword>
<evidence type="ECO:0000256" key="4">
    <source>
        <dbReference type="ARBA" id="ARBA00023004"/>
    </source>
</evidence>
<dbReference type="GO" id="GO:0005737">
    <property type="term" value="C:cytoplasm"/>
    <property type="evidence" value="ECO:0007669"/>
    <property type="project" value="UniProtKB-SubCell"/>
</dbReference>
<evidence type="ECO:0000313" key="12">
    <source>
        <dbReference type="EMBL" id="TSH98031.1"/>
    </source>
</evidence>
<evidence type="ECO:0000256" key="3">
    <source>
        <dbReference type="ARBA" id="ARBA00022723"/>
    </source>
</evidence>
<dbReference type="CDD" id="cd00419">
    <property type="entry name" value="Ferrochelatase_C"/>
    <property type="match status" value="1"/>
</dbReference>
<gene>
    <name evidence="9" type="primary">hemH</name>
    <name evidence="12" type="ORF">FOZ76_04390</name>
</gene>
<dbReference type="SUPFAM" id="SSF53800">
    <property type="entry name" value="Chelatase"/>
    <property type="match status" value="1"/>
</dbReference>